<dbReference type="Proteomes" id="UP001497623">
    <property type="component" value="Unassembled WGS sequence"/>
</dbReference>
<gene>
    <name evidence="2" type="ORF">MNOR_LOCUS31417</name>
</gene>
<organism evidence="2 3">
    <name type="scientific">Meganyctiphanes norvegica</name>
    <name type="common">Northern krill</name>
    <name type="synonym">Thysanopoda norvegica</name>
    <dbReference type="NCBI Taxonomy" id="48144"/>
    <lineage>
        <taxon>Eukaryota</taxon>
        <taxon>Metazoa</taxon>
        <taxon>Ecdysozoa</taxon>
        <taxon>Arthropoda</taxon>
        <taxon>Crustacea</taxon>
        <taxon>Multicrustacea</taxon>
        <taxon>Malacostraca</taxon>
        <taxon>Eumalacostraca</taxon>
        <taxon>Eucarida</taxon>
        <taxon>Euphausiacea</taxon>
        <taxon>Euphausiidae</taxon>
        <taxon>Meganyctiphanes</taxon>
    </lineage>
</organism>
<dbReference type="Gene3D" id="1.25.40.20">
    <property type="entry name" value="Ankyrin repeat-containing domain"/>
    <property type="match status" value="1"/>
</dbReference>
<feature type="chain" id="PRO_5043495012" description="Ankyrin repeat domain-containing protein" evidence="1">
    <location>
        <begin position="24"/>
        <end position="99"/>
    </location>
</feature>
<proteinExistence type="predicted"/>
<reference evidence="2 3" key="1">
    <citation type="submission" date="2024-05" db="EMBL/GenBank/DDBJ databases">
        <authorList>
            <person name="Wallberg A."/>
        </authorList>
    </citation>
    <scope>NUCLEOTIDE SEQUENCE [LARGE SCALE GENOMIC DNA]</scope>
</reference>
<sequence length="99" mass="10818">MKMENITCIIILALVLISTMAAGQTTQKEIKKNLETAVRANNDTVVRSIISSLNQTYGKKLLNAGYGGDSLFSQAIKSGQLTMVELLVELGADFTKKFY</sequence>
<name>A0AAV2S246_MEGNR</name>
<accession>A0AAV2S246</accession>
<protein>
    <recommendedName>
        <fullName evidence="4">Ankyrin repeat domain-containing protein</fullName>
    </recommendedName>
</protein>
<dbReference type="EMBL" id="CAXKWB010040459">
    <property type="protein sequence ID" value="CAL4154890.1"/>
    <property type="molecule type" value="Genomic_DNA"/>
</dbReference>
<evidence type="ECO:0000256" key="1">
    <source>
        <dbReference type="SAM" id="SignalP"/>
    </source>
</evidence>
<keyword evidence="1" id="KW-0732">Signal</keyword>
<feature type="non-terminal residue" evidence="2">
    <location>
        <position position="99"/>
    </location>
</feature>
<comment type="caution">
    <text evidence="2">The sequence shown here is derived from an EMBL/GenBank/DDBJ whole genome shotgun (WGS) entry which is preliminary data.</text>
</comment>
<evidence type="ECO:0000313" key="3">
    <source>
        <dbReference type="Proteomes" id="UP001497623"/>
    </source>
</evidence>
<feature type="signal peptide" evidence="1">
    <location>
        <begin position="1"/>
        <end position="23"/>
    </location>
</feature>
<dbReference type="InterPro" id="IPR036770">
    <property type="entry name" value="Ankyrin_rpt-contain_sf"/>
</dbReference>
<evidence type="ECO:0000313" key="2">
    <source>
        <dbReference type="EMBL" id="CAL4154890.1"/>
    </source>
</evidence>
<dbReference type="AlphaFoldDB" id="A0AAV2S246"/>
<evidence type="ECO:0008006" key="4">
    <source>
        <dbReference type="Google" id="ProtNLM"/>
    </source>
</evidence>
<keyword evidence="3" id="KW-1185">Reference proteome</keyword>